<dbReference type="Pfam" id="PF00591">
    <property type="entry name" value="Glycos_transf_3"/>
    <property type="match status" value="1"/>
</dbReference>
<reference evidence="6" key="1">
    <citation type="submission" date="2020-08" db="EMBL/GenBank/DDBJ databases">
        <title>Multicomponent nature underlies the extraordinary mechanical properties of spider dragline silk.</title>
        <authorList>
            <person name="Kono N."/>
            <person name="Nakamura H."/>
            <person name="Mori M."/>
            <person name="Yoshida Y."/>
            <person name="Ohtoshi R."/>
            <person name="Malay A.D."/>
            <person name="Moran D.A.P."/>
            <person name="Tomita M."/>
            <person name="Numata K."/>
            <person name="Arakawa K."/>
        </authorList>
    </citation>
    <scope>NUCLEOTIDE SEQUENCE</scope>
</reference>
<dbReference type="Proteomes" id="UP000886998">
    <property type="component" value="Unassembled WGS sequence"/>
</dbReference>
<dbReference type="EMBL" id="BMAV01005840">
    <property type="protein sequence ID" value="GFY47213.1"/>
    <property type="molecule type" value="Genomic_DNA"/>
</dbReference>
<protein>
    <submittedName>
        <fullName evidence="6">Thymidine phosphorylase</fullName>
    </submittedName>
</protein>
<evidence type="ECO:0000259" key="5">
    <source>
        <dbReference type="Pfam" id="PF00591"/>
    </source>
</evidence>
<dbReference type="InterPro" id="IPR000312">
    <property type="entry name" value="Glycosyl_Trfase_fam3"/>
</dbReference>
<dbReference type="AlphaFoldDB" id="A0A8X6X572"/>
<dbReference type="Gene3D" id="3.40.1030.10">
    <property type="entry name" value="Nucleoside phosphorylase/phosphoribosyltransferase catalytic domain"/>
    <property type="match status" value="1"/>
</dbReference>
<dbReference type="SUPFAM" id="SSF52418">
    <property type="entry name" value="Nucleoside phosphorylase/phosphoribosyltransferase catalytic domain"/>
    <property type="match status" value="1"/>
</dbReference>
<dbReference type="InterPro" id="IPR035902">
    <property type="entry name" value="Nuc_phospho_transferase"/>
</dbReference>
<proteinExistence type="inferred from homology"/>
<dbReference type="SUPFAM" id="SSF54680">
    <property type="entry name" value="Pyrimidine nucleoside phosphorylase C-terminal domain"/>
    <property type="match status" value="1"/>
</dbReference>
<evidence type="ECO:0000313" key="7">
    <source>
        <dbReference type="Proteomes" id="UP000886998"/>
    </source>
</evidence>
<keyword evidence="4" id="KW-0808">Transferase</keyword>
<evidence type="ECO:0000256" key="2">
    <source>
        <dbReference type="ARBA" id="ARBA00011738"/>
    </source>
</evidence>
<dbReference type="PANTHER" id="PTHR10515:SF0">
    <property type="entry name" value="THYMIDINE PHOSPHORYLASE"/>
    <property type="match status" value="1"/>
</dbReference>
<evidence type="ECO:0000313" key="6">
    <source>
        <dbReference type="EMBL" id="GFY47213.1"/>
    </source>
</evidence>
<dbReference type="SUPFAM" id="SSF47648">
    <property type="entry name" value="Nucleoside phosphorylase/phosphoribosyltransferase N-terminal domain"/>
    <property type="match status" value="1"/>
</dbReference>
<organism evidence="6 7">
    <name type="scientific">Trichonephila inaurata madagascariensis</name>
    <dbReference type="NCBI Taxonomy" id="2747483"/>
    <lineage>
        <taxon>Eukaryota</taxon>
        <taxon>Metazoa</taxon>
        <taxon>Ecdysozoa</taxon>
        <taxon>Arthropoda</taxon>
        <taxon>Chelicerata</taxon>
        <taxon>Arachnida</taxon>
        <taxon>Araneae</taxon>
        <taxon>Araneomorphae</taxon>
        <taxon>Entelegynae</taxon>
        <taxon>Araneoidea</taxon>
        <taxon>Nephilidae</taxon>
        <taxon>Trichonephila</taxon>
        <taxon>Trichonephila inaurata</taxon>
    </lineage>
</organism>
<comment type="subunit">
    <text evidence="2">Homodimer.</text>
</comment>
<dbReference type="InterPro" id="IPR000053">
    <property type="entry name" value="Thymidine/pyrmidine_PPase"/>
</dbReference>
<dbReference type="FunFam" id="3.40.1030.10:FF:000003">
    <property type="entry name" value="Pyrimidine-nucleoside phosphorylase"/>
    <property type="match status" value="1"/>
</dbReference>
<dbReference type="Gene3D" id="1.20.970.10">
    <property type="entry name" value="Transferase, Pyrimidine Nucleoside Phosphorylase, Chain C"/>
    <property type="match status" value="2"/>
</dbReference>
<dbReference type="GO" id="GO:0005829">
    <property type="term" value="C:cytosol"/>
    <property type="evidence" value="ECO:0007669"/>
    <property type="project" value="TreeGrafter"/>
</dbReference>
<evidence type="ECO:0000256" key="3">
    <source>
        <dbReference type="ARBA" id="ARBA00022676"/>
    </source>
</evidence>
<keyword evidence="3" id="KW-0328">Glycosyltransferase</keyword>
<dbReference type="GO" id="GO:0004645">
    <property type="term" value="F:1,4-alpha-oligoglucan phosphorylase activity"/>
    <property type="evidence" value="ECO:0007669"/>
    <property type="project" value="InterPro"/>
</dbReference>
<dbReference type="GO" id="GO:0006213">
    <property type="term" value="P:pyrimidine nucleoside metabolic process"/>
    <property type="evidence" value="ECO:0007669"/>
    <property type="project" value="InterPro"/>
</dbReference>
<comment type="caution">
    <text evidence="6">The sequence shown here is derived from an EMBL/GenBank/DDBJ whole genome shotgun (WGS) entry which is preliminary data.</text>
</comment>
<name>A0A8X6X572_9ARAC</name>
<dbReference type="Gene3D" id="3.90.1170.30">
    <property type="entry name" value="Pyrimidine nucleoside phosphorylase-like, C-terminal domain"/>
    <property type="match status" value="1"/>
</dbReference>
<sequence>MGDFKLFKIIEKKRNGKTLTSEDIGYFVDSVKKTLQYDPRESFNKDADGIADRCQIVKGLKIFEVQTLQYDPRESFNKDADGIADRCQIGAMLMAIYLKGFNDFETNQLTLKMRDSGHVFQWSDQQKSRIVDKHSTGGVGDKISLILVPALAVCGLQIPMISGRSLGHTGGTLEKLESIKQLSTSLEENEIRSAIDSIGCCIVGQTEECVPADKVLYCCRDLTATIDCAPLVIASIVSKKLSENPGAIIYDVKFGKAAFFKTLDAALEIAVGLVKASRPVKAVALLTSADNPLGRSVGNSLEILESVECLRGSGPRDIIQLVEALGAELLQITIGGSKENINKTLSNGEALKKFHDMLIHQHTDKEVAKNLCYGDASEVFKDEAPYKTNFTYSGEEGFVSAIDPLVLGNIWKDEYVYSLRNPGVGFLILKTIGDEIRKGDVWLEFHHQREEITQYHRTQLTNAIAVSSQRVQRKLIEKKVYYKDDALVVEDY</sequence>
<evidence type="ECO:0000256" key="4">
    <source>
        <dbReference type="ARBA" id="ARBA00022679"/>
    </source>
</evidence>
<evidence type="ECO:0000256" key="1">
    <source>
        <dbReference type="ARBA" id="ARBA00006915"/>
    </source>
</evidence>
<comment type="similarity">
    <text evidence="1">Belongs to the thymidine/pyrimidine-nucleoside phosphorylase family.</text>
</comment>
<dbReference type="PANTHER" id="PTHR10515">
    <property type="entry name" value="THYMIDINE PHOSPHORYLASE"/>
    <property type="match status" value="1"/>
</dbReference>
<dbReference type="NCBIfam" id="NF004490">
    <property type="entry name" value="PRK05820.1"/>
    <property type="match status" value="1"/>
</dbReference>
<dbReference type="GO" id="GO:0006206">
    <property type="term" value="P:pyrimidine nucleobase metabolic process"/>
    <property type="evidence" value="ECO:0007669"/>
    <property type="project" value="InterPro"/>
</dbReference>
<gene>
    <name evidence="6" type="primary">Tymp</name>
    <name evidence="6" type="ORF">TNIN_371482</name>
</gene>
<feature type="domain" description="Glycosyl transferase family 3" evidence="5">
    <location>
        <begin position="128"/>
        <end position="333"/>
    </location>
</feature>
<dbReference type="OrthoDB" id="445007at2759"/>
<keyword evidence="7" id="KW-1185">Reference proteome</keyword>
<dbReference type="InterPro" id="IPR036320">
    <property type="entry name" value="Glycosyl_Trfase_fam3_N_dom_sf"/>
</dbReference>
<dbReference type="InterPro" id="IPR036566">
    <property type="entry name" value="PYNP-like_C_sf"/>
</dbReference>
<dbReference type="GO" id="GO:0016763">
    <property type="term" value="F:pentosyltransferase activity"/>
    <property type="evidence" value="ECO:0007669"/>
    <property type="project" value="InterPro"/>
</dbReference>
<accession>A0A8X6X572</accession>